<dbReference type="PANTHER" id="PTHR43323">
    <property type="entry name" value="3-HYDROXY-3-METHYLGLUTARYL COENZYME A SYNTHASE"/>
    <property type="match status" value="1"/>
</dbReference>
<feature type="active site" description="Proton donor/acceptor" evidence="3">
    <location>
        <position position="80"/>
    </location>
</feature>
<dbReference type="GO" id="GO:0004421">
    <property type="term" value="F:hydroxymethylglutaryl-CoA synthase activity"/>
    <property type="evidence" value="ECO:0007669"/>
    <property type="project" value="InterPro"/>
</dbReference>
<dbReference type="AlphaFoldDB" id="A0A4R5N896"/>
<dbReference type="SUPFAM" id="SSF53901">
    <property type="entry name" value="Thiolase-like"/>
    <property type="match status" value="2"/>
</dbReference>
<keyword evidence="8" id="KW-1185">Reference proteome</keyword>
<feature type="binding site" evidence="4">
    <location>
        <position position="243"/>
    </location>
    <ligand>
        <name>(3S)-3-hydroxy-3-methylglutaryl-CoA</name>
        <dbReference type="ChEBI" id="CHEBI:43074"/>
    </ligand>
</feature>
<dbReference type="RefSeq" id="WP_010007676.1">
    <property type="nucleotide sequence ID" value="NZ_JAGYGP010000001.1"/>
</dbReference>
<reference evidence="7 8" key="1">
    <citation type="journal article" date="2019" name="Appl. Microbiol. Biotechnol.">
        <title>Uncovering carbohydrate metabolism through a genotype-phenotype association study of 56 lactic acid bacteria genomes.</title>
        <authorList>
            <person name="Buron-Moles G."/>
            <person name="Chailyan A."/>
            <person name="Dolejs I."/>
            <person name="Forster J."/>
            <person name="Miks M.H."/>
        </authorList>
    </citation>
    <scope>NUCLEOTIDE SEQUENCE [LARGE SCALE GENOMIC DNA]</scope>
    <source>
        <strain evidence="7 8">ATCC 700006</strain>
    </source>
</reference>
<dbReference type="InterPro" id="IPR016039">
    <property type="entry name" value="Thiolase-like"/>
</dbReference>
<evidence type="ECO:0000256" key="1">
    <source>
        <dbReference type="ARBA" id="ARBA00007061"/>
    </source>
</evidence>
<protein>
    <recommendedName>
        <fullName evidence="9">Hydroxymethylglutaryl-CoA synthase</fullName>
    </recommendedName>
</protein>
<evidence type="ECO:0000259" key="5">
    <source>
        <dbReference type="Pfam" id="PF01154"/>
    </source>
</evidence>
<dbReference type="STRING" id="907931.GCA_000165675_00869"/>
<feature type="active site" description="Proton donor/acceptor" evidence="3">
    <location>
        <position position="234"/>
    </location>
</feature>
<feature type="domain" description="Hydroxymethylglutaryl-coenzyme A synthase N-terminal" evidence="5">
    <location>
        <begin position="4"/>
        <end position="165"/>
    </location>
</feature>
<dbReference type="CDD" id="cd00827">
    <property type="entry name" value="init_cond_enzymes"/>
    <property type="match status" value="1"/>
</dbReference>
<dbReference type="GO" id="GO:0006084">
    <property type="term" value="P:acetyl-CoA metabolic process"/>
    <property type="evidence" value="ECO:0007669"/>
    <property type="project" value="InterPro"/>
</dbReference>
<evidence type="ECO:0008006" key="9">
    <source>
        <dbReference type="Google" id="ProtNLM"/>
    </source>
</evidence>
<dbReference type="InterPro" id="IPR013746">
    <property type="entry name" value="HMG_CoA_synt_C_dom"/>
</dbReference>
<gene>
    <name evidence="7" type="ORF">C5L23_000459</name>
</gene>
<dbReference type="Pfam" id="PF08540">
    <property type="entry name" value="HMG_CoA_synt_C"/>
    <property type="match status" value="2"/>
</dbReference>
<evidence type="ECO:0000259" key="6">
    <source>
        <dbReference type="Pfam" id="PF08540"/>
    </source>
</evidence>
<accession>A0A4R5N896</accession>
<dbReference type="InterPro" id="IPR011554">
    <property type="entry name" value="HMG_CoA_synthase_prok"/>
</dbReference>
<dbReference type="InterPro" id="IPR013528">
    <property type="entry name" value="HMG_CoA_synth_N"/>
</dbReference>
<feature type="domain" description="Hydroxymethylglutaryl-coenzyme A synthase C-terminal" evidence="6">
    <location>
        <begin position="177"/>
        <end position="258"/>
    </location>
</feature>
<comment type="caution">
    <text evidence="7">The sequence shown here is derived from an EMBL/GenBank/DDBJ whole genome shotgun (WGS) entry which is preliminary data.</text>
</comment>
<dbReference type="Gene3D" id="3.40.47.10">
    <property type="match status" value="2"/>
</dbReference>
<comment type="similarity">
    <text evidence="1">Belongs to the thiolase-like superfamily. HMG-CoA synthase family.</text>
</comment>
<evidence type="ECO:0000256" key="3">
    <source>
        <dbReference type="PIRSR" id="PIRSR611554-1"/>
    </source>
</evidence>
<feature type="domain" description="Hydroxymethylglutaryl-coenzyme A synthase C-terminal" evidence="6">
    <location>
        <begin position="261"/>
        <end position="355"/>
    </location>
</feature>
<sequence>MTVVGIDKIGFYTPGYVLDLVALAKARGDEPDKYTIGIGQDYQAVIPPNEDIVTMGANAAKQIIDDQDRQKIDMVIVATESGIDNSKSSAMYIQRLLGLSEFSRTIEMKQACYAGTYGLMQARDYVTLHPEKRVLVIAADIARYGLATPGEVTQGGGAVAMIVAANPKILSINHDSVYMSRDVMDFWRPLDRSEAIVDGHLSTDVYKEMFMTLWQRYVQQNHKSIDELSAFVFHLPYTKMGKKALLQILPQATEQQQSLLMNHLQESQRFSRQVGNLYTGSVYLSLLSLLCHASDLQSGDDIAVFSYGSGAEAELYSVTLQSNFEEYVPKTLLHDLLEKRQVVSVATYEDIFKQQLTRSQIDTTTAMRSTGYNLLGIQDGMRIYE</sequence>
<organism evidence="7 8">
    <name type="scientific">Leuconostoc fallax</name>
    <dbReference type="NCBI Taxonomy" id="1251"/>
    <lineage>
        <taxon>Bacteria</taxon>
        <taxon>Bacillati</taxon>
        <taxon>Bacillota</taxon>
        <taxon>Bacilli</taxon>
        <taxon>Lactobacillales</taxon>
        <taxon>Lactobacillaceae</taxon>
        <taxon>Leuconostoc</taxon>
    </lineage>
</organism>
<evidence type="ECO:0000313" key="7">
    <source>
        <dbReference type="EMBL" id="TDG68153.1"/>
    </source>
</evidence>
<feature type="binding site" evidence="4">
    <location>
        <position position="276"/>
    </location>
    <ligand>
        <name>(3S)-3-hydroxy-3-methylglutaryl-CoA</name>
        <dbReference type="ChEBI" id="CHEBI:43074"/>
    </ligand>
</feature>
<feature type="active site" description="Acyl-thioester intermediate" evidence="3">
    <location>
        <position position="112"/>
    </location>
</feature>
<dbReference type="Pfam" id="PF01154">
    <property type="entry name" value="HMG_CoA_synt_N"/>
    <property type="match status" value="1"/>
</dbReference>
<evidence type="ECO:0000313" key="8">
    <source>
        <dbReference type="Proteomes" id="UP000295681"/>
    </source>
</evidence>
<dbReference type="EMBL" id="PUFI01000014">
    <property type="protein sequence ID" value="TDG68153.1"/>
    <property type="molecule type" value="Genomic_DNA"/>
</dbReference>
<dbReference type="PANTHER" id="PTHR43323:SF2">
    <property type="entry name" value="HYDROXYMETHYLGLUTARYL-COA SYNTHASE"/>
    <property type="match status" value="1"/>
</dbReference>
<evidence type="ECO:0000256" key="2">
    <source>
        <dbReference type="ARBA" id="ARBA00022679"/>
    </source>
</evidence>
<dbReference type="NCBIfam" id="TIGR01835">
    <property type="entry name" value="HMG-CoA-S_prok"/>
    <property type="match status" value="1"/>
</dbReference>
<evidence type="ECO:0000256" key="4">
    <source>
        <dbReference type="PIRSR" id="PIRSR611554-2"/>
    </source>
</evidence>
<proteinExistence type="inferred from homology"/>
<name>A0A4R5N896_9LACO</name>
<dbReference type="Proteomes" id="UP000295681">
    <property type="component" value="Unassembled WGS sequence"/>
</dbReference>
<keyword evidence="2" id="KW-0808">Transferase</keyword>
<feature type="binding site" evidence="4">
    <location>
        <position position="144"/>
    </location>
    <ligand>
        <name>(3S)-3-hydroxy-3-methylglutaryl-CoA</name>
        <dbReference type="ChEBI" id="CHEBI:43074"/>
    </ligand>
</feature>